<name>A0A8D8Y840_9HEMI</name>
<protein>
    <submittedName>
        <fullName evidence="1">Uncharacterized protein</fullName>
    </submittedName>
</protein>
<sequence length="153" mass="17887">MVEIIGESLQVAQNACVRFVCNLRKYDHVSECYSQLKWYKLNKRRDINALLLLLKVLNEAGPDYLRSDFRFLTSPRLLNTKTLDIPSHRTQAFNKSFVVRAARIWNSLPANIRTSSTVEGFKSLLKEKNHFGIPEIKIYKFPKKRSEFRVLLL</sequence>
<dbReference type="AlphaFoldDB" id="A0A8D8Y840"/>
<reference evidence="1" key="1">
    <citation type="submission" date="2021-05" db="EMBL/GenBank/DDBJ databases">
        <authorList>
            <person name="Alioto T."/>
            <person name="Alioto T."/>
            <person name="Gomez Garrido J."/>
        </authorList>
    </citation>
    <scope>NUCLEOTIDE SEQUENCE</scope>
</reference>
<organism evidence="1">
    <name type="scientific">Cacopsylla melanoneura</name>
    <dbReference type="NCBI Taxonomy" id="428564"/>
    <lineage>
        <taxon>Eukaryota</taxon>
        <taxon>Metazoa</taxon>
        <taxon>Ecdysozoa</taxon>
        <taxon>Arthropoda</taxon>
        <taxon>Hexapoda</taxon>
        <taxon>Insecta</taxon>
        <taxon>Pterygota</taxon>
        <taxon>Neoptera</taxon>
        <taxon>Paraneoptera</taxon>
        <taxon>Hemiptera</taxon>
        <taxon>Sternorrhyncha</taxon>
        <taxon>Psylloidea</taxon>
        <taxon>Psyllidae</taxon>
        <taxon>Psyllinae</taxon>
        <taxon>Cacopsylla</taxon>
    </lineage>
</organism>
<proteinExistence type="predicted"/>
<accession>A0A8D8Y840</accession>
<evidence type="ECO:0000313" key="1">
    <source>
        <dbReference type="EMBL" id="CAG6721640.1"/>
    </source>
</evidence>
<dbReference type="EMBL" id="HBUF01362476">
    <property type="protein sequence ID" value="CAG6721640.1"/>
    <property type="molecule type" value="Transcribed_RNA"/>
</dbReference>